<evidence type="ECO:0000259" key="1">
    <source>
        <dbReference type="Pfam" id="PF00561"/>
    </source>
</evidence>
<dbReference type="EMBL" id="FPHF01000022">
    <property type="protein sequence ID" value="SFV53227.1"/>
    <property type="molecule type" value="Genomic_DNA"/>
</dbReference>
<feature type="domain" description="AB hydrolase-1" evidence="1">
    <location>
        <begin position="80"/>
        <end position="161"/>
    </location>
</feature>
<dbReference type="InterPro" id="IPR000073">
    <property type="entry name" value="AB_hydrolase_1"/>
</dbReference>
<proteinExistence type="predicted"/>
<evidence type="ECO:0000313" key="2">
    <source>
        <dbReference type="EMBL" id="SFV53227.1"/>
    </source>
</evidence>
<dbReference type="AlphaFoldDB" id="A0A1W1BI74"/>
<dbReference type="InterPro" id="IPR029058">
    <property type="entry name" value="AB_hydrolase_fold"/>
</dbReference>
<protein>
    <submittedName>
        <fullName evidence="2">Bem46 protein</fullName>
    </submittedName>
</protein>
<dbReference type="Gene3D" id="3.40.50.1820">
    <property type="entry name" value="alpha/beta hydrolase"/>
    <property type="match status" value="1"/>
</dbReference>
<organism evidence="2">
    <name type="scientific">hydrothermal vent metagenome</name>
    <dbReference type="NCBI Taxonomy" id="652676"/>
    <lineage>
        <taxon>unclassified sequences</taxon>
        <taxon>metagenomes</taxon>
        <taxon>ecological metagenomes</taxon>
    </lineage>
</organism>
<dbReference type="Pfam" id="PF00561">
    <property type="entry name" value="Abhydrolase_1"/>
    <property type="match status" value="1"/>
</dbReference>
<sequence>MIYIAFLLFTFLTLAFVFYQWQFHMIFTPTYKREEKLGAHCSLLSMTTDDGIELEGAICEPSDVSATLLYFSGRSHDGVGIMNKLSQTYPHTRIVIFNYRSYGKSGGRASEKNIHNDALKIALLVEKNYGPFYMLGYSLGSSVAAYVASQHKVKALFLIGAFDSIASLAKSKFVDRGKFPHINLSNIFRYKFRTGEHMQSVDAPTYLFVSKNDEVTYIQNARELKDKVKNLRYYLEVEDLNHKEILWDARVVKKINEVIC</sequence>
<reference evidence="2" key="1">
    <citation type="submission" date="2016-10" db="EMBL/GenBank/DDBJ databases">
        <authorList>
            <person name="de Groot N.N."/>
        </authorList>
    </citation>
    <scope>NUCLEOTIDE SEQUENCE</scope>
</reference>
<accession>A0A1W1BI74</accession>
<dbReference type="PANTHER" id="PTHR12277:SF81">
    <property type="entry name" value="PROTEIN ABHD13"/>
    <property type="match status" value="1"/>
</dbReference>
<dbReference type="PANTHER" id="PTHR12277">
    <property type="entry name" value="ALPHA/BETA HYDROLASE DOMAIN-CONTAINING PROTEIN"/>
    <property type="match status" value="1"/>
</dbReference>
<dbReference type="SUPFAM" id="SSF53474">
    <property type="entry name" value="alpha/beta-Hydrolases"/>
    <property type="match status" value="1"/>
</dbReference>
<gene>
    <name evidence="2" type="ORF">MNB_SM-4-1292</name>
</gene>
<name>A0A1W1BI74_9ZZZZ</name>